<comment type="similarity">
    <text evidence="2">Belongs to the CEP162 family.</text>
</comment>
<keyword evidence="8" id="KW-0206">Cytoskeleton</keyword>
<name>A0A060Y7R0_ONCMY</name>
<dbReference type="GO" id="GO:0005654">
    <property type="term" value="C:nucleoplasm"/>
    <property type="evidence" value="ECO:0007669"/>
    <property type="project" value="TreeGrafter"/>
</dbReference>
<evidence type="ECO:0000313" key="11">
    <source>
        <dbReference type="Proteomes" id="UP000193380"/>
    </source>
</evidence>
<dbReference type="InterPro" id="IPR038774">
    <property type="entry name" value="CEP162-like"/>
</dbReference>
<dbReference type="STRING" id="8022.A0A060Y7R0"/>
<evidence type="ECO:0000256" key="2">
    <source>
        <dbReference type="ARBA" id="ARBA00009485"/>
    </source>
</evidence>
<proteinExistence type="inferred from homology"/>
<evidence type="ECO:0000256" key="9">
    <source>
        <dbReference type="SAM" id="MobiDB-lite"/>
    </source>
</evidence>
<dbReference type="GO" id="GO:0005879">
    <property type="term" value="C:axonemal microtubule"/>
    <property type="evidence" value="ECO:0007669"/>
    <property type="project" value="TreeGrafter"/>
</dbReference>
<dbReference type="Proteomes" id="UP000193380">
    <property type="component" value="Unassembled WGS sequence"/>
</dbReference>
<feature type="compositionally biased region" description="Basic and acidic residues" evidence="9">
    <location>
        <begin position="74"/>
        <end position="89"/>
    </location>
</feature>
<protein>
    <recommendedName>
        <fullName evidence="3">Centrosomal protein of 162 kDa</fullName>
    </recommendedName>
</protein>
<evidence type="ECO:0000256" key="7">
    <source>
        <dbReference type="ARBA" id="ARBA00023054"/>
    </source>
</evidence>
<dbReference type="PANTHER" id="PTHR34031:SF1">
    <property type="entry name" value="CENTROSOMAL PROTEIN OF 162 KDA"/>
    <property type="match status" value="1"/>
</dbReference>
<dbReference type="GO" id="GO:0005814">
    <property type="term" value="C:centriole"/>
    <property type="evidence" value="ECO:0007669"/>
    <property type="project" value="UniProtKB-SubCell"/>
</dbReference>
<dbReference type="AlphaFoldDB" id="A0A060Y7R0"/>
<feature type="compositionally biased region" description="Low complexity" evidence="9">
    <location>
        <begin position="52"/>
        <end position="61"/>
    </location>
</feature>
<keyword evidence="7" id="KW-0175">Coiled coil</keyword>
<dbReference type="PaxDb" id="8022-A0A060Y7R0"/>
<comment type="subcellular location">
    <subcellularLocation>
        <location evidence="1">Cytoplasm</location>
        <location evidence="1">Cytoskeleton</location>
        <location evidence="1">Microtubule organizing center</location>
        <location evidence="1">Centrosome</location>
        <location evidence="1">Centriole</location>
    </subcellularLocation>
</comment>
<evidence type="ECO:0000256" key="5">
    <source>
        <dbReference type="ARBA" id="ARBA00022701"/>
    </source>
</evidence>
<sequence length="104" mass="10970">MASGPGQNAAVGLGLGMDSLEEEEEKARFFAHLEGGASSTIDYSRLNKDLDSTSASTTATTLRKAEAAVAGVDQRAEERAMESDRLSPGRTDDTLIELGIIIII</sequence>
<dbReference type="PANTHER" id="PTHR34031">
    <property type="entry name" value="CENTROSOMAL PROTEIN OF 162 KDA"/>
    <property type="match status" value="1"/>
</dbReference>
<evidence type="ECO:0000256" key="1">
    <source>
        <dbReference type="ARBA" id="ARBA00004114"/>
    </source>
</evidence>
<dbReference type="GO" id="GO:0060271">
    <property type="term" value="P:cilium assembly"/>
    <property type="evidence" value="ECO:0007669"/>
    <property type="project" value="TreeGrafter"/>
</dbReference>
<organism evidence="10 11">
    <name type="scientific">Oncorhynchus mykiss</name>
    <name type="common">Rainbow trout</name>
    <name type="synonym">Salmo gairdneri</name>
    <dbReference type="NCBI Taxonomy" id="8022"/>
    <lineage>
        <taxon>Eukaryota</taxon>
        <taxon>Metazoa</taxon>
        <taxon>Chordata</taxon>
        <taxon>Craniata</taxon>
        <taxon>Vertebrata</taxon>
        <taxon>Euteleostomi</taxon>
        <taxon>Actinopterygii</taxon>
        <taxon>Neopterygii</taxon>
        <taxon>Teleostei</taxon>
        <taxon>Protacanthopterygii</taxon>
        <taxon>Salmoniformes</taxon>
        <taxon>Salmonidae</taxon>
        <taxon>Salmoninae</taxon>
        <taxon>Oncorhynchus</taxon>
    </lineage>
</organism>
<evidence type="ECO:0000256" key="8">
    <source>
        <dbReference type="ARBA" id="ARBA00023212"/>
    </source>
</evidence>
<dbReference type="EMBL" id="FR908271">
    <property type="protein sequence ID" value="CDQ87973.1"/>
    <property type="molecule type" value="Genomic_DNA"/>
</dbReference>
<reference evidence="10" key="1">
    <citation type="journal article" date="2014" name="Nat. Commun.">
        <title>The rainbow trout genome provides novel insights into evolution after whole-genome duplication in vertebrates.</title>
        <authorList>
            <person name="Berthelot C."/>
            <person name="Brunet F."/>
            <person name="Chalopin D."/>
            <person name="Juanchich A."/>
            <person name="Bernard M."/>
            <person name="Noel B."/>
            <person name="Bento P."/>
            <person name="Da Silva C."/>
            <person name="Labadie K."/>
            <person name="Alberti A."/>
            <person name="Aury J.M."/>
            <person name="Louis A."/>
            <person name="Dehais P."/>
            <person name="Bardou P."/>
            <person name="Montfort J."/>
            <person name="Klopp C."/>
            <person name="Cabau C."/>
            <person name="Gaspin C."/>
            <person name="Thorgaard G.H."/>
            <person name="Boussaha M."/>
            <person name="Quillet E."/>
            <person name="Guyomard R."/>
            <person name="Galiana D."/>
            <person name="Bobe J."/>
            <person name="Volff J.N."/>
            <person name="Genet C."/>
            <person name="Wincker P."/>
            <person name="Jaillon O."/>
            <person name="Roest Crollius H."/>
            <person name="Guiguen Y."/>
        </authorList>
    </citation>
    <scope>NUCLEOTIDE SEQUENCE [LARGE SCALE GENOMIC DNA]</scope>
</reference>
<evidence type="ECO:0000256" key="4">
    <source>
        <dbReference type="ARBA" id="ARBA00022490"/>
    </source>
</evidence>
<keyword evidence="5" id="KW-0493">Microtubule</keyword>
<evidence type="ECO:0000313" key="10">
    <source>
        <dbReference type="EMBL" id="CDQ87973.1"/>
    </source>
</evidence>
<accession>A0A060Y7R0</accession>
<keyword evidence="6" id="KW-0970">Cilium biogenesis/degradation</keyword>
<dbReference type="GO" id="GO:0034451">
    <property type="term" value="C:centriolar satellite"/>
    <property type="evidence" value="ECO:0007669"/>
    <property type="project" value="TreeGrafter"/>
</dbReference>
<gene>
    <name evidence="10" type="ORF">GSONMT00036895001</name>
</gene>
<evidence type="ECO:0000256" key="6">
    <source>
        <dbReference type="ARBA" id="ARBA00022794"/>
    </source>
</evidence>
<evidence type="ECO:0000256" key="3">
    <source>
        <dbReference type="ARBA" id="ARBA00021406"/>
    </source>
</evidence>
<reference evidence="10" key="2">
    <citation type="submission" date="2014-03" db="EMBL/GenBank/DDBJ databases">
        <authorList>
            <person name="Genoscope - CEA"/>
        </authorList>
    </citation>
    <scope>NUCLEOTIDE SEQUENCE</scope>
</reference>
<feature type="region of interest" description="Disordered" evidence="9">
    <location>
        <begin position="52"/>
        <end position="89"/>
    </location>
</feature>
<keyword evidence="4" id="KW-0963">Cytoplasm</keyword>